<evidence type="ECO:0000256" key="2">
    <source>
        <dbReference type="ARBA" id="ARBA00004141"/>
    </source>
</evidence>
<feature type="region of interest" description="Disordered" evidence="13">
    <location>
        <begin position="337"/>
        <end position="359"/>
    </location>
</feature>
<dbReference type="SMART" id="SM00184">
    <property type="entry name" value="RING"/>
    <property type="match status" value="1"/>
</dbReference>
<sequence length="434" mass="45741">MNVELHQLYCRGGETLDEGSRAHDSGAQAAGDALRGSGRRTLFQRRPSRQTRPSGAADTELGVIPQTHEGTGGTVGMGSHGAEIASEQGGHHHSHQGNPSSRVWRAGDVQHLGTNNPEGPSNGHPCPACTFVNEDPTRYACEICEFPLSGGVIPREGDAGALTVRRPVVLHEHAHREQPRPQEAPPTPSPGFWQCHRCTFVENEERLSRCQMCGSARVVESTRARASSSMGGMDVDDNMLAGALGGALLGGIAASMMGVAFRDNDESVGSAAARGAPVGLLAGAALGALSALAASESRPVPSVVQAERASSSRHADGRNRDPMDSYELLSRLFPSAAGPRRPASADAIEELPVQSLETSEDVARLEATGRNGGNGSVSSTSNVHHHAPSCSICLMEFEVGDSVKRLPCLHPFHQGCIDRWLRQSNSCPVCVSDV</sequence>
<dbReference type="InterPro" id="IPR013083">
    <property type="entry name" value="Znf_RING/FYVE/PHD"/>
</dbReference>
<evidence type="ECO:0000256" key="4">
    <source>
        <dbReference type="ARBA" id="ARBA00022679"/>
    </source>
</evidence>
<keyword evidence="5" id="KW-0812">Transmembrane</keyword>
<dbReference type="GO" id="GO:0016567">
    <property type="term" value="P:protein ubiquitination"/>
    <property type="evidence" value="ECO:0007669"/>
    <property type="project" value="TreeGrafter"/>
</dbReference>
<keyword evidence="9" id="KW-0862">Zinc</keyword>
<evidence type="ECO:0000256" key="5">
    <source>
        <dbReference type="ARBA" id="ARBA00022692"/>
    </source>
</evidence>
<keyword evidence="4" id="KW-0808">Transferase</keyword>
<organism evidence="15">
    <name type="scientific">Erythrolobus australicus</name>
    <dbReference type="NCBI Taxonomy" id="1077150"/>
    <lineage>
        <taxon>Eukaryota</taxon>
        <taxon>Rhodophyta</taxon>
        <taxon>Bangiophyceae</taxon>
        <taxon>Porphyridiales</taxon>
        <taxon>Porphyridiaceae</taxon>
        <taxon>Erythrolobus</taxon>
    </lineage>
</organism>
<dbReference type="AlphaFoldDB" id="A0A7S1TL28"/>
<feature type="domain" description="RING-type" evidence="14">
    <location>
        <begin position="390"/>
        <end position="430"/>
    </location>
</feature>
<comment type="subcellular location">
    <subcellularLocation>
        <location evidence="2">Membrane</location>
        <topology evidence="2">Multi-pass membrane protein</topology>
    </subcellularLocation>
</comment>
<keyword evidence="7 12" id="KW-0863">Zinc-finger</keyword>
<evidence type="ECO:0000259" key="14">
    <source>
        <dbReference type="PROSITE" id="PS50089"/>
    </source>
</evidence>
<dbReference type="GO" id="GO:0008270">
    <property type="term" value="F:zinc ion binding"/>
    <property type="evidence" value="ECO:0007669"/>
    <property type="project" value="UniProtKB-KW"/>
</dbReference>
<dbReference type="EMBL" id="HBGI01002745">
    <property type="protein sequence ID" value="CAD9240031.1"/>
    <property type="molecule type" value="Transcribed_RNA"/>
</dbReference>
<keyword evidence="6" id="KW-0479">Metal-binding</keyword>
<dbReference type="InterPro" id="IPR001841">
    <property type="entry name" value="Znf_RING"/>
</dbReference>
<dbReference type="SUPFAM" id="SSF57850">
    <property type="entry name" value="RING/U-box"/>
    <property type="match status" value="1"/>
</dbReference>
<feature type="region of interest" description="Disordered" evidence="13">
    <location>
        <begin position="297"/>
        <end position="323"/>
    </location>
</feature>
<evidence type="ECO:0000256" key="1">
    <source>
        <dbReference type="ARBA" id="ARBA00000900"/>
    </source>
</evidence>
<dbReference type="Gene3D" id="3.30.40.10">
    <property type="entry name" value="Zinc/RING finger domain, C3HC4 (zinc finger)"/>
    <property type="match status" value="1"/>
</dbReference>
<name>A0A7S1TL28_9RHOD</name>
<evidence type="ECO:0000256" key="11">
    <source>
        <dbReference type="ARBA" id="ARBA00023136"/>
    </source>
</evidence>
<dbReference type="PANTHER" id="PTHR45977">
    <property type="entry name" value="TARGET OF ERK KINASE MPK-1"/>
    <property type="match status" value="1"/>
</dbReference>
<evidence type="ECO:0000313" key="15">
    <source>
        <dbReference type="EMBL" id="CAD9240031.1"/>
    </source>
</evidence>
<feature type="region of interest" description="Disordered" evidence="13">
    <location>
        <begin position="15"/>
        <end position="102"/>
    </location>
</feature>
<evidence type="ECO:0000256" key="9">
    <source>
        <dbReference type="ARBA" id="ARBA00022833"/>
    </source>
</evidence>
<dbReference type="SMART" id="SM00547">
    <property type="entry name" value="ZnF_RBZ"/>
    <property type="match status" value="2"/>
</dbReference>
<evidence type="ECO:0000256" key="8">
    <source>
        <dbReference type="ARBA" id="ARBA00022786"/>
    </source>
</evidence>
<evidence type="ECO:0000256" key="6">
    <source>
        <dbReference type="ARBA" id="ARBA00022723"/>
    </source>
</evidence>
<proteinExistence type="predicted"/>
<gene>
    <name evidence="15" type="ORF">EAUS1353_LOCUS1769</name>
</gene>
<evidence type="ECO:0000256" key="12">
    <source>
        <dbReference type="PROSITE-ProRule" id="PRU00175"/>
    </source>
</evidence>
<keyword evidence="10" id="KW-1133">Transmembrane helix</keyword>
<evidence type="ECO:0000256" key="3">
    <source>
        <dbReference type="ARBA" id="ARBA00012483"/>
    </source>
</evidence>
<keyword evidence="8" id="KW-0833">Ubl conjugation pathway</keyword>
<dbReference type="GO" id="GO:0006511">
    <property type="term" value="P:ubiquitin-dependent protein catabolic process"/>
    <property type="evidence" value="ECO:0007669"/>
    <property type="project" value="TreeGrafter"/>
</dbReference>
<dbReference type="PROSITE" id="PS50089">
    <property type="entry name" value="ZF_RING_2"/>
    <property type="match status" value="1"/>
</dbReference>
<dbReference type="Pfam" id="PF13639">
    <property type="entry name" value="zf-RING_2"/>
    <property type="match status" value="1"/>
</dbReference>
<dbReference type="GO" id="GO:0061630">
    <property type="term" value="F:ubiquitin protein ligase activity"/>
    <property type="evidence" value="ECO:0007669"/>
    <property type="project" value="UniProtKB-EC"/>
</dbReference>
<feature type="compositionally biased region" description="Gly residues" evidence="13">
    <location>
        <begin position="70"/>
        <end position="79"/>
    </location>
</feature>
<accession>A0A7S1TL28</accession>
<dbReference type="InterPro" id="IPR001876">
    <property type="entry name" value="Znf_RanBP2"/>
</dbReference>
<evidence type="ECO:0000256" key="10">
    <source>
        <dbReference type="ARBA" id="ARBA00022989"/>
    </source>
</evidence>
<evidence type="ECO:0000256" key="13">
    <source>
        <dbReference type="SAM" id="MobiDB-lite"/>
    </source>
</evidence>
<dbReference type="PANTHER" id="PTHR45977:SF4">
    <property type="entry name" value="RING-TYPE DOMAIN-CONTAINING PROTEIN"/>
    <property type="match status" value="1"/>
</dbReference>
<comment type="catalytic activity">
    <reaction evidence="1">
        <text>S-ubiquitinyl-[E2 ubiquitin-conjugating enzyme]-L-cysteine + [acceptor protein]-L-lysine = [E2 ubiquitin-conjugating enzyme]-L-cysteine + N(6)-ubiquitinyl-[acceptor protein]-L-lysine.</text>
        <dbReference type="EC" id="2.3.2.27"/>
    </reaction>
</comment>
<evidence type="ECO:0000256" key="7">
    <source>
        <dbReference type="ARBA" id="ARBA00022771"/>
    </source>
</evidence>
<dbReference type="Gene3D" id="2.30.30.380">
    <property type="entry name" value="Zn-finger domain of Sec23/24"/>
    <property type="match status" value="2"/>
</dbReference>
<dbReference type="GO" id="GO:0016020">
    <property type="term" value="C:membrane"/>
    <property type="evidence" value="ECO:0007669"/>
    <property type="project" value="UniProtKB-SubCell"/>
</dbReference>
<feature type="compositionally biased region" description="Low complexity" evidence="13">
    <location>
        <begin position="337"/>
        <end position="346"/>
    </location>
</feature>
<protein>
    <recommendedName>
        <fullName evidence="3">RING-type E3 ubiquitin transferase</fullName>
        <ecNumber evidence="3">2.3.2.27</ecNumber>
    </recommendedName>
</protein>
<keyword evidence="11" id="KW-0472">Membrane</keyword>
<reference evidence="15" key="1">
    <citation type="submission" date="2021-01" db="EMBL/GenBank/DDBJ databases">
        <authorList>
            <person name="Corre E."/>
            <person name="Pelletier E."/>
            <person name="Niang G."/>
            <person name="Scheremetjew M."/>
            <person name="Finn R."/>
            <person name="Kale V."/>
            <person name="Holt S."/>
            <person name="Cochrane G."/>
            <person name="Meng A."/>
            <person name="Brown T."/>
            <person name="Cohen L."/>
        </authorList>
    </citation>
    <scope>NUCLEOTIDE SEQUENCE</scope>
    <source>
        <strain evidence="15">CCMP3124</strain>
    </source>
</reference>
<dbReference type="EC" id="2.3.2.27" evidence="3"/>
<feature type="compositionally biased region" description="Basic and acidic residues" evidence="13">
    <location>
        <begin position="313"/>
        <end position="323"/>
    </location>
</feature>